<comment type="caution">
    <text evidence="13">The sequence shown here is derived from an EMBL/GenBank/DDBJ whole genome shotgun (WGS) entry which is preliminary data.</text>
</comment>
<dbReference type="GO" id="GO:0050897">
    <property type="term" value="F:cobalt ion binding"/>
    <property type="evidence" value="ECO:0007669"/>
    <property type="project" value="TreeGrafter"/>
</dbReference>
<dbReference type="EMBL" id="QYBB01000052">
    <property type="protein sequence ID" value="RYC29451.1"/>
    <property type="molecule type" value="Genomic_DNA"/>
</dbReference>
<comment type="similarity">
    <text evidence="2">Belongs to the CorA metal ion transporter (MIT) (TC 1.A.35) family.</text>
</comment>
<reference evidence="13 14" key="2">
    <citation type="submission" date="2019-02" db="EMBL/GenBank/DDBJ databases">
        <title>'Lichenibacterium ramalinii' gen. nov. sp. nov., 'Lichenibacterium minor' gen. nov. sp. nov.</title>
        <authorList>
            <person name="Pankratov T."/>
        </authorList>
    </citation>
    <scope>NUCLEOTIDE SEQUENCE [LARGE SCALE GENOMIC DNA]</scope>
    <source>
        <strain evidence="13 14">RmlP026</strain>
    </source>
</reference>
<proteinExistence type="inferred from homology"/>
<accession>A0A4Q2U3E7</accession>
<evidence type="ECO:0000256" key="6">
    <source>
        <dbReference type="ARBA" id="ARBA00022842"/>
    </source>
</evidence>
<keyword evidence="3" id="KW-0813">Transport</keyword>
<dbReference type="Pfam" id="PF01544">
    <property type="entry name" value="CorA"/>
    <property type="match status" value="1"/>
</dbReference>
<dbReference type="GO" id="GO:0005886">
    <property type="term" value="C:plasma membrane"/>
    <property type="evidence" value="ECO:0007669"/>
    <property type="project" value="UniProtKB-SubCell"/>
</dbReference>
<keyword evidence="9 12" id="KW-0472">Membrane</keyword>
<keyword evidence="6" id="KW-0460">Magnesium</keyword>
<evidence type="ECO:0000256" key="8">
    <source>
        <dbReference type="ARBA" id="ARBA00023065"/>
    </source>
</evidence>
<evidence type="ECO:0000256" key="2">
    <source>
        <dbReference type="ARBA" id="ARBA00009765"/>
    </source>
</evidence>
<keyword evidence="7 12" id="KW-1133">Transmembrane helix</keyword>
<dbReference type="Gene3D" id="3.30.460.20">
    <property type="entry name" value="CorA soluble domain-like"/>
    <property type="match status" value="1"/>
</dbReference>
<evidence type="ECO:0000256" key="3">
    <source>
        <dbReference type="ARBA" id="ARBA00022448"/>
    </source>
</evidence>
<gene>
    <name evidence="13" type="ORF">D3273_23930</name>
</gene>
<dbReference type="InterPro" id="IPR002523">
    <property type="entry name" value="MgTranspt_CorA/ZnTranspt_ZntB"/>
</dbReference>
<dbReference type="SUPFAM" id="SSF143865">
    <property type="entry name" value="CorA soluble domain-like"/>
    <property type="match status" value="1"/>
</dbReference>
<evidence type="ECO:0000313" key="14">
    <source>
        <dbReference type="Proteomes" id="UP000290759"/>
    </source>
</evidence>
<sequence>MDGAVFVAGRIYRDGRAAEPVDLDQSREWTFDRGDFVWIGLVEPREKELRILADRFGLHPLAIEHALSEHRLPKLETYGDQLFVVARTASLTGQEMSYGETAIFVGRQFIITVRHGSERTHADLRQRLETFPEGMRSGVAYVLHAVLDYVVDGYGPVIEAIEEEVLSLEGRVLDVPLSKDDVRVIFAYRRQLARFGRMLQPTLEVSARLQHLDLPCVEPALKPYFRDVEDHVRRVAGRVEGLRDVLRSVFEIGLLMEQQRQSVVTRKLAAWAAILAIPTAIAGVYGMNFEYMPELHLRYGYYVVLICMLTICGLLYLRFKRIEWL</sequence>
<dbReference type="FunFam" id="1.20.58.340:FF:000004">
    <property type="entry name" value="Magnesium transport protein CorA"/>
    <property type="match status" value="1"/>
</dbReference>
<evidence type="ECO:0000256" key="10">
    <source>
        <dbReference type="ARBA" id="ARBA00034269"/>
    </source>
</evidence>
<keyword evidence="14" id="KW-1185">Reference proteome</keyword>
<dbReference type="Proteomes" id="UP000290759">
    <property type="component" value="Unassembled WGS sequence"/>
</dbReference>
<feature type="transmembrane region" description="Helical" evidence="12">
    <location>
        <begin position="268"/>
        <end position="287"/>
    </location>
</feature>
<keyword evidence="8" id="KW-0406">Ion transport</keyword>
<protein>
    <submittedName>
        <fullName evidence="13">Magnesium and cobalt transport protein CorA</fullName>
    </submittedName>
</protein>
<comment type="catalytic activity">
    <reaction evidence="10">
        <text>Mg(2+)(in) = Mg(2+)(out)</text>
        <dbReference type="Rhea" id="RHEA:29827"/>
        <dbReference type="ChEBI" id="CHEBI:18420"/>
    </reaction>
</comment>
<dbReference type="CDD" id="cd12830">
    <property type="entry name" value="MtCorA-like"/>
    <property type="match status" value="1"/>
</dbReference>
<dbReference type="InterPro" id="IPR045863">
    <property type="entry name" value="CorA_TM1_TM2"/>
</dbReference>
<evidence type="ECO:0000256" key="12">
    <source>
        <dbReference type="SAM" id="Phobius"/>
    </source>
</evidence>
<keyword evidence="4" id="KW-1003">Cell membrane</keyword>
<evidence type="ECO:0000313" key="13">
    <source>
        <dbReference type="EMBL" id="RYC29451.1"/>
    </source>
</evidence>
<evidence type="ECO:0000256" key="11">
    <source>
        <dbReference type="ARBA" id="ARBA00045497"/>
    </source>
</evidence>
<dbReference type="PANTHER" id="PTHR46494:SF1">
    <property type="entry name" value="CORA FAMILY METAL ION TRANSPORTER (EUROFUNG)"/>
    <property type="match status" value="1"/>
</dbReference>
<dbReference type="PANTHER" id="PTHR46494">
    <property type="entry name" value="CORA FAMILY METAL ION TRANSPORTER (EUROFUNG)"/>
    <property type="match status" value="1"/>
</dbReference>
<reference evidence="13 14" key="1">
    <citation type="submission" date="2018-12" db="EMBL/GenBank/DDBJ databases">
        <authorList>
            <person name="Grouzdev D.S."/>
            <person name="Krutkina M.S."/>
        </authorList>
    </citation>
    <scope>NUCLEOTIDE SEQUENCE [LARGE SCALE GENOMIC DNA]</scope>
    <source>
        <strain evidence="13 14">RmlP026</strain>
    </source>
</reference>
<dbReference type="InterPro" id="IPR045861">
    <property type="entry name" value="CorA_cytoplasmic_dom"/>
</dbReference>
<keyword evidence="5 12" id="KW-0812">Transmembrane</keyword>
<dbReference type="GO" id="GO:0000287">
    <property type="term" value="F:magnesium ion binding"/>
    <property type="evidence" value="ECO:0007669"/>
    <property type="project" value="TreeGrafter"/>
</dbReference>
<organism evidence="13 14">
    <name type="scientific">Lichenibacterium minor</name>
    <dbReference type="NCBI Taxonomy" id="2316528"/>
    <lineage>
        <taxon>Bacteria</taxon>
        <taxon>Pseudomonadati</taxon>
        <taxon>Pseudomonadota</taxon>
        <taxon>Alphaproteobacteria</taxon>
        <taxon>Hyphomicrobiales</taxon>
        <taxon>Lichenihabitantaceae</taxon>
        <taxon>Lichenibacterium</taxon>
    </lineage>
</organism>
<dbReference type="OrthoDB" id="9803416at2"/>
<dbReference type="GO" id="GO:0015095">
    <property type="term" value="F:magnesium ion transmembrane transporter activity"/>
    <property type="evidence" value="ECO:0007669"/>
    <property type="project" value="TreeGrafter"/>
</dbReference>
<evidence type="ECO:0000256" key="4">
    <source>
        <dbReference type="ARBA" id="ARBA00022475"/>
    </source>
</evidence>
<evidence type="ECO:0000256" key="5">
    <source>
        <dbReference type="ARBA" id="ARBA00022692"/>
    </source>
</evidence>
<feature type="transmembrane region" description="Helical" evidence="12">
    <location>
        <begin position="299"/>
        <end position="317"/>
    </location>
</feature>
<name>A0A4Q2U3E7_9HYPH</name>
<dbReference type="SUPFAM" id="SSF144083">
    <property type="entry name" value="Magnesium transport protein CorA, transmembrane region"/>
    <property type="match status" value="1"/>
</dbReference>
<dbReference type="AlphaFoldDB" id="A0A4Q2U3E7"/>
<evidence type="ECO:0000256" key="9">
    <source>
        <dbReference type="ARBA" id="ARBA00023136"/>
    </source>
</evidence>
<comment type="function">
    <text evidence="11">Mediates influx of magnesium ions. Alternates between open and closed states. Activated by low cytoplasmic Mg(2+) levels. Inactive when cytoplasmic Mg(2+) levels are high.</text>
</comment>
<comment type="subcellular location">
    <subcellularLocation>
        <location evidence="1">Cell membrane</location>
        <topology evidence="1">Multi-pass membrane protein</topology>
    </subcellularLocation>
</comment>
<dbReference type="Gene3D" id="1.20.58.340">
    <property type="entry name" value="Magnesium transport protein CorA, transmembrane region"/>
    <property type="match status" value="2"/>
</dbReference>
<dbReference type="GO" id="GO:0015087">
    <property type="term" value="F:cobalt ion transmembrane transporter activity"/>
    <property type="evidence" value="ECO:0007669"/>
    <property type="project" value="TreeGrafter"/>
</dbReference>
<evidence type="ECO:0000256" key="1">
    <source>
        <dbReference type="ARBA" id="ARBA00004651"/>
    </source>
</evidence>
<evidence type="ECO:0000256" key="7">
    <source>
        <dbReference type="ARBA" id="ARBA00022989"/>
    </source>
</evidence>